<evidence type="ECO:0000313" key="3">
    <source>
        <dbReference type="Proteomes" id="UP000821853"/>
    </source>
</evidence>
<dbReference type="OMA" id="IPNDKFH"/>
<reference evidence="2 3" key="1">
    <citation type="journal article" date="2020" name="Cell">
        <title>Large-Scale Comparative Analyses of Tick Genomes Elucidate Their Genetic Diversity and Vector Capacities.</title>
        <authorList>
            <consortium name="Tick Genome and Microbiome Consortium (TIGMIC)"/>
            <person name="Jia N."/>
            <person name="Wang J."/>
            <person name="Shi W."/>
            <person name="Du L."/>
            <person name="Sun Y."/>
            <person name="Zhan W."/>
            <person name="Jiang J.F."/>
            <person name="Wang Q."/>
            <person name="Zhang B."/>
            <person name="Ji P."/>
            <person name="Bell-Sakyi L."/>
            <person name="Cui X.M."/>
            <person name="Yuan T.T."/>
            <person name="Jiang B.G."/>
            <person name="Yang W.F."/>
            <person name="Lam T.T."/>
            <person name="Chang Q.C."/>
            <person name="Ding S.J."/>
            <person name="Wang X.J."/>
            <person name="Zhu J.G."/>
            <person name="Ruan X.D."/>
            <person name="Zhao L."/>
            <person name="Wei J.T."/>
            <person name="Ye R.Z."/>
            <person name="Que T.C."/>
            <person name="Du C.H."/>
            <person name="Zhou Y.H."/>
            <person name="Cheng J.X."/>
            <person name="Dai P.F."/>
            <person name="Guo W.B."/>
            <person name="Han X.H."/>
            <person name="Huang E.J."/>
            <person name="Li L.F."/>
            <person name="Wei W."/>
            <person name="Gao Y.C."/>
            <person name="Liu J.Z."/>
            <person name="Shao H.Z."/>
            <person name="Wang X."/>
            <person name="Wang C.C."/>
            <person name="Yang T.C."/>
            <person name="Huo Q.B."/>
            <person name="Li W."/>
            <person name="Chen H.Y."/>
            <person name="Chen S.E."/>
            <person name="Zhou L.G."/>
            <person name="Ni X.B."/>
            <person name="Tian J.H."/>
            <person name="Sheng Y."/>
            <person name="Liu T."/>
            <person name="Pan Y.S."/>
            <person name="Xia L.Y."/>
            <person name="Li J."/>
            <person name="Zhao F."/>
            <person name="Cao W.C."/>
        </authorList>
    </citation>
    <scope>NUCLEOTIDE SEQUENCE [LARGE SCALE GENOMIC DNA]</scope>
    <source>
        <strain evidence="2">HaeL-2018</strain>
    </source>
</reference>
<sequence length="557" mass="61747">MQGWHIFFLSPTENILSFGRSFQTAVILLISLACTPSRLLVFASSSEEVLPSVHYRDRDDADNHRNAKRNTPEFVKDLYSLQSIPVPGVDYEFLPVPIKLPGEYGDAGSDNQESTVPDSAEKTSGDEPTTEKNDVPSGTRDGTDEQREETRYSVKGSVPRKAIFDNSEERYPSSPSDSVVASDRGEYESYPRRLPPPSNLRPRMQSQFPAASAYPGREDVEAPRPGFLGVSQARLEPQQTAHRDGDDRASKPALEFHFDIPNDKFHTDLANGRFSTFKEVPSSLDTLVSSDQANRFSHNGFQAYPSPNYRTPQPDEPRSDSYEDGGSYSRPDSGPRRYTSDRDYKAAASAMQIKTAPIESPRARRASKTSGHRQSKIAPDFIVKKPKPSLTTSSSNETMAPATCSERDSAQSFCLVDSSYPSKEIKRALLGDAEFERIFRELTRNDKSGSGASGVSRKLAGHCPSSKRSLREKSVQRPSAEILRSDSPGPKTGPVRRTLAEALQRRLPCSLRLHMRGHAVLTTPSLCVSWGRCCTTQHHRIPLYVWLSIDVGGYPSL</sequence>
<name>A0A9J6F7D5_HAELO</name>
<feature type="region of interest" description="Disordered" evidence="1">
    <location>
        <begin position="385"/>
        <end position="404"/>
    </location>
</feature>
<evidence type="ECO:0000256" key="1">
    <source>
        <dbReference type="SAM" id="MobiDB-lite"/>
    </source>
</evidence>
<organism evidence="2 3">
    <name type="scientific">Haemaphysalis longicornis</name>
    <name type="common">Bush tick</name>
    <dbReference type="NCBI Taxonomy" id="44386"/>
    <lineage>
        <taxon>Eukaryota</taxon>
        <taxon>Metazoa</taxon>
        <taxon>Ecdysozoa</taxon>
        <taxon>Arthropoda</taxon>
        <taxon>Chelicerata</taxon>
        <taxon>Arachnida</taxon>
        <taxon>Acari</taxon>
        <taxon>Parasitiformes</taxon>
        <taxon>Ixodida</taxon>
        <taxon>Ixodoidea</taxon>
        <taxon>Ixodidae</taxon>
        <taxon>Haemaphysalinae</taxon>
        <taxon>Haemaphysalis</taxon>
    </lineage>
</organism>
<protein>
    <submittedName>
        <fullName evidence="2">Uncharacterized protein</fullName>
    </submittedName>
</protein>
<dbReference type="Proteomes" id="UP000821853">
    <property type="component" value="Chromosome 1"/>
</dbReference>
<feature type="compositionally biased region" description="Basic residues" evidence="1">
    <location>
        <begin position="363"/>
        <end position="375"/>
    </location>
</feature>
<dbReference type="EMBL" id="JABSTR010000001">
    <property type="protein sequence ID" value="KAH9361822.1"/>
    <property type="molecule type" value="Genomic_DNA"/>
</dbReference>
<comment type="caution">
    <text evidence="2">The sequence shown here is derived from an EMBL/GenBank/DDBJ whole genome shotgun (WGS) entry which is preliminary data.</text>
</comment>
<feature type="region of interest" description="Disordered" evidence="1">
    <location>
        <begin position="446"/>
        <end position="495"/>
    </location>
</feature>
<feature type="region of interest" description="Disordered" evidence="1">
    <location>
        <begin position="297"/>
        <end position="380"/>
    </location>
</feature>
<gene>
    <name evidence="2" type="ORF">HPB48_003769</name>
</gene>
<feature type="region of interest" description="Disordered" evidence="1">
    <location>
        <begin position="104"/>
        <end position="224"/>
    </location>
</feature>
<dbReference type="OrthoDB" id="6492393at2759"/>
<evidence type="ECO:0000313" key="2">
    <source>
        <dbReference type="EMBL" id="KAH9361822.1"/>
    </source>
</evidence>
<accession>A0A9J6F7D5</accession>
<feature type="compositionally biased region" description="Basic and acidic residues" evidence="1">
    <location>
        <begin position="119"/>
        <end position="134"/>
    </location>
</feature>
<dbReference type="VEuPathDB" id="VectorBase:HLOH_061217"/>
<proteinExistence type="predicted"/>
<feature type="compositionally biased region" description="Basic and acidic residues" evidence="1">
    <location>
        <begin position="141"/>
        <end position="152"/>
    </location>
</feature>
<dbReference type="AlphaFoldDB" id="A0A9J6F7D5"/>
<keyword evidence="3" id="KW-1185">Reference proteome</keyword>
<feature type="compositionally biased region" description="Low complexity" evidence="1">
    <location>
        <begin position="172"/>
        <end position="182"/>
    </location>
</feature>
<feature type="compositionally biased region" description="Basic and acidic residues" evidence="1">
    <location>
        <begin position="333"/>
        <end position="345"/>
    </location>
</feature>